<organism evidence="1">
    <name type="scientific">Geladintestivirus 4</name>
    <dbReference type="NCBI Taxonomy" id="3233136"/>
    <lineage>
        <taxon>Viruses</taxon>
        <taxon>Duplodnaviria</taxon>
        <taxon>Heunggongvirae</taxon>
        <taxon>Uroviricota</taxon>
        <taxon>Caudoviricetes</taxon>
        <taxon>Crassvirales</taxon>
    </lineage>
</organism>
<proteinExistence type="predicted"/>
<name>A0AAU8MHF0_9CAUD</name>
<reference evidence="1" key="1">
    <citation type="submission" date="2024-06" db="EMBL/GenBank/DDBJ databases">
        <title>Intestivirid acquisition increases across infancy in a wild primate population.</title>
        <authorList>
            <person name="Schneider-Creas I.A."/>
            <person name="Moya I.L."/>
            <person name="Chiou K.L."/>
            <person name="Baniel A."/>
            <person name="Azanaw Haile A."/>
            <person name="Kebede F."/>
            <person name="Abebe B."/>
            <person name="Snyder-Mackler N."/>
            <person name="Varsani A."/>
        </authorList>
    </citation>
    <scope>NUCLEOTIDE SEQUENCE</scope>
    <source>
        <strain evidence="1">Int_RNL_2017_0055_MCB</strain>
    </source>
</reference>
<sequence length="101" mass="10952">MESNLKINKRSEQTTATYTKGDYRVEITYNVNKGDGTIENISMSFYGSNGNYFGGVNANTNGTNELAYNISGVHQNKLSEVASLVEEISSAITTNVASDVE</sequence>
<dbReference type="EMBL" id="PP965494">
    <property type="protein sequence ID" value="XCN99979.1"/>
    <property type="molecule type" value="Genomic_DNA"/>
</dbReference>
<accession>A0AAU8MHF0</accession>
<protein>
    <submittedName>
        <fullName evidence="1">Uncharacterized protein</fullName>
    </submittedName>
</protein>
<evidence type="ECO:0000313" key="1">
    <source>
        <dbReference type="EMBL" id="XCN99979.1"/>
    </source>
</evidence>